<evidence type="ECO:0000313" key="3">
    <source>
        <dbReference type="Proteomes" id="UP001370490"/>
    </source>
</evidence>
<keyword evidence="1" id="KW-0732">Signal</keyword>
<protein>
    <recommendedName>
        <fullName evidence="4">EGF-like domain-containing protein</fullName>
    </recommendedName>
</protein>
<dbReference type="AlphaFoldDB" id="A0AAN8YST0"/>
<dbReference type="PANTHER" id="PTHR33881:SF10">
    <property type="entry name" value="SLIT HOMOLOG 2 PROTEIN-LIKE"/>
    <property type="match status" value="1"/>
</dbReference>
<keyword evidence="3" id="KW-1185">Reference proteome</keyword>
<feature type="signal peptide" evidence="1">
    <location>
        <begin position="1"/>
        <end position="21"/>
    </location>
</feature>
<dbReference type="Proteomes" id="UP001370490">
    <property type="component" value="Unassembled WGS sequence"/>
</dbReference>
<evidence type="ECO:0000313" key="2">
    <source>
        <dbReference type="EMBL" id="KAK6913979.1"/>
    </source>
</evidence>
<sequence length="215" mass="23757">MASPPTFATLLLILPILRVMGSVDEFLSPLLSPIVDDVCKEIYCGKGNCKAESNATFFFVCECDAGWKQTLDSDLNSNLRFLPCVIPNCTLDYTCQNTNSSYPAQTEEKPTNTSVFDPCYWTYCGGGTCNRTSRFALRCECSEGYANLLNTSYFPCFRDCSFGVDCKNLGFSVSNNSISSTPTSSEVKNEGSSLVQSRLHWTITLLIYLGMVAWT</sequence>
<dbReference type="EMBL" id="JBAMMX010000026">
    <property type="protein sequence ID" value="KAK6913979.1"/>
    <property type="molecule type" value="Genomic_DNA"/>
</dbReference>
<evidence type="ECO:0000256" key="1">
    <source>
        <dbReference type="SAM" id="SignalP"/>
    </source>
</evidence>
<feature type="chain" id="PRO_5042842840" description="EGF-like domain-containing protein" evidence="1">
    <location>
        <begin position="22"/>
        <end position="215"/>
    </location>
</feature>
<gene>
    <name evidence="2" type="ORF">RJ641_021300</name>
</gene>
<comment type="caution">
    <text evidence="2">The sequence shown here is derived from an EMBL/GenBank/DDBJ whole genome shotgun (WGS) entry which is preliminary data.</text>
</comment>
<evidence type="ECO:0008006" key="4">
    <source>
        <dbReference type="Google" id="ProtNLM"/>
    </source>
</evidence>
<proteinExistence type="predicted"/>
<reference evidence="2 3" key="1">
    <citation type="submission" date="2023-12" db="EMBL/GenBank/DDBJ databases">
        <title>A high-quality genome assembly for Dillenia turbinata (Dilleniales).</title>
        <authorList>
            <person name="Chanderbali A."/>
        </authorList>
    </citation>
    <scope>NUCLEOTIDE SEQUENCE [LARGE SCALE GENOMIC DNA]</scope>
    <source>
        <strain evidence="2">LSX21</strain>
        <tissue evidence="2">Leaf</tissue>
    </source>
</reference>
<organism evidence="2 3">
    <name type="scientific">Dillenia turbinata</name>
    <dbReference type="NCBI Taxonomy" id="194707"/>
    <lineage>
        <taxon>Eukaryota</taxon>
        <taxon>Viridiplantae</taxon>
        <taxon>Streptophyta</taxon>
        <taxon>Embryophyta</taxon>
        <taxon>Tracheophyta</taxon>
        <taxon>Spermatophyta</taxon>
        <taxon>Magnoliopsida</taxon>
        <taxon>eudicotyledons</taxon>
        <taxon>Gunneridae</taxon>
        <taxon>Pentapetalae</taxon>
        <taxon>Dilleniales</taxon>
        <taxon>Dilleniaceae</taxon>
        <taxon>Dillenia</taxon>
    </lineage>
</organism>
<dbReference type="PANTHER" id="PTHR33881">
    <property type="entry name" value="NEUROGENIC LOCUS NOTCH-LIKE PROTEIN"/>
    <property type="match status" value="1"/>
</dbReference>
<name>A0AAN8YST0_9MAGN</name>
<accession>A0AAN8YST0</accession>